<dbReference type="EMBL" id="VLTM01000101">
    <property type="protein sequence ID" value="KAA0153261.1"/>
    <property type="molecule type" value="Genomic_DNA"/>
</dbReference>
<dbReference type="GO" id="GO:0005737">
    <property type="term" value="C:cytoplasm"/>
    <property type="evidence" value="ECO:0007669"/>
    <property type="project" value="TreeGrafter"/>
</dbReference>
<dbReference type="Proteomes" id="UP000324907">
    <property type="component" value="Unassembled WGS sequence"/>
</dbReference>
<feature type="domain" description="Deoxynucleoside kinase" evidence="2">
    <location>
        <begin position="29"/>
        <end position="220"/>
    </location>
</feature>
<evidence type="ECO:0000313" key="5">
    <source>
        <dbReference type="EMBL" id="KAA0162726.1"/>
    </source>
</evidence>
<dbReference type="SUPFAM" id="SSF52540">
    <property type="entry name" value="P-loop containing nucleoside triphosphate hydrolases"/>
    <property type="match status" value="1"/>
</dbReference>
<evidence type="ECO:0000313" key="8">
    <source>
        <dbReference type="Proteomes" id="UP000325113"/>
    </source>
</evidence>
<protein>
    <recommendedName>
        <fullName evidence="2">Deoxynucleoside kinase domain-containing protein</fullName>
    </recommendedName>
</protein>
<gene>
    <name evidence="5" type="ORF">FNF28_04607</name>
    <name evidence="4" type="ORF">FNF29_00778</name>
    <name evidence="3" type="ORF">FNF31_06505</name>
</gene>
<dbReference type="Pfam" id="PF01712">
    <property type="entry name" value="dNK"/>
    <property type="match status" value="1"/>
</dbReference>
<feature type="compositionally biased region" description="Low complexity" evidence="1">
    <location>
        <begin position="252"/>
        <end position="268"/>
    </location>
</feature>
<dbReference type="PANTHER" id="PTHR10513">
    <property type="entry name" value="DEOXYNUCLEOSIDE KINASE"/>
    <property type="match status" value="1"/>
</dbReference>
<dbReference type="OMA" id="SFQLEMF"/>
<dbReference type="InterPro" id="IPR050566">
    <property type="entry name" value="Deoxyribonucleoside_kinase"/>
</dbReference>
<dbReference type="EMBL" id="VLTN01000003">
    <property type="protein sequence ID" value="KAA0156667.1"/>
    <property type="molecule type" value="Genomic_DNA"/>
</dbReference>
<evidence type="ECO:0000313" key="4">
    <source>
        <dbReference type="EMBL" id="KAA0156667.1"/>
    </source>
</evidence>
<evidence type="ECO:0000313" key="3">
    <source>
        <dbReference type="EMBL" id="KAA0153261.1"/>
    </source>
</evidence>
<dbReference type="GO" id="GO:0019136">
    <property type="term" value="F:deoxynucleoside kinase activity"/>
    <property type="evidence" value="ECO:0007669"/>
    <property type="project" value="TreeGrafter"/>
</dbReference>
<dbReference type="Proteomes" id="UP000323011">
    <property type="component" value="Unassembled WGS sequence"/>
</dbReference>
<evidence type="ECO:0000313" key="7">
    <source>
        <dbReference type="Proteomes" id="UP000324907"/>
    </source>
</evidence>
<dbReference type="Gene3D" id="3.40.50.300">
    <property type="entry name" value="P-loop containing nucleotide triphosphate hydrolases"/>
    <property type="match status" value="1"/>
</dbReference>
<comment type="caution">
    <text evidence="5">The sequence shown here is derived from an EMBL/GenBank/DDBJ whole genome shotgun (WGS) entry which is preliminary data.</text>
</comment>
<evidence type="ECO:0000259" key="2">
    <source>
        <dbReference type="Pfam" id="PF01712"/>
    </source>
</evidence>
<organism evidence="5 7">
    <name type="scientific">Cafeteria roenbergensis</name>
    <name type="common">Marine flagellate</name>
    <dbReference type="NCBI Taxonomy" id="33653"/>
    <lineage>
        <taxon>Eukaryota</taxon>
        <taxon>Sar</taxon>
        <taxon>Stramenopiles</taxon>
        <taxon>Bigyra</taxon>
        <taxon>Opalozoa</taxon>
        <taxon>Bicosoecida</taxon>
        <taxon>Cafeteriaceae</taxon>
        <taxon>Cafeteria</taxon>
    </lineage>
</organism>
<accession>A0A5A8DBI5</accession>
<evidence type="ECO:0000313" key="6">
    <source>
        <dbReference type="Proteomes" id="UP000323011"/>
    </source>
</evidence>
<evidence type="ECO:0000256" key="1">
    <source>
        <dbReference type="SAM" id="MobiDB-lite"/>
    </source>
</evidence>
<feature type="region of interest" description="Disordered" evidence="1">
    <location>
        <begin position="232"/>
        <end position="268"/>
    </location>
</feature>
<sequence>MASASSAAAPGAAEVKFDLGAAAVPGTFISIAGLIGAGKSTLCDALSKKLGLPAYHEAVDSNPYLGKFYADKKSFAFGLQVHLLTERFSQQQRIVWMERGAVQDRSIYEDAVFARMLNEAGDLTDLDYRTYTRLFSQMSRFMSRPTALVYLDLSPEESLERIRLRARSVESGITLEYLQALHRNYEIFLTEVALTVPVIRVKYDKFYDVDAVARAIVEELRGIGNIRSVTVDDPDAPNASQVAAKAKDATPADDAAAAGGASAAEPSA</sequence>
<dbReference type="Proteomes" id="UP000325113">
    <property type="component" value="Unassembled WGS sequence"/>
</dbReference>
<dbReference type="AlphaFoldDB" id="A0A5A8DBI5"/>
<dbReference type="CDD" id="cd01673">
    <property type="entry name" value="dNK"/>
    <property type="match status" value="1"/>
</dbReference>
<keyword evidence="6" id="KW-1185">Reference proteome</keyword>
<dbReference type="InterPro" id="IPR027417">
    <property type="entry name" value="P-loop_NTPase"/>
</dbReference>
<dbReference type="InterPro" id="IPR031314">
    <property type="entry name" value="DNK_dom"/>
</dbReference>
<proteinExistence type="predicted"/>
<dbReference type="EMBL" id="VLTL01000077">
    <property type="protein sequence ID" value="KAA0162726.1"/>
    <property type="molecule type" value="Genomic_DNA"/>
</dbReference>
<reference evidence="6 7" key="1">
    <citation type="submission" date="2019-07" db="EMBL/GenBank/DDBJ databases">
        <title>Genomes of Cafeteria roenbergensis.</title>
        <authorList>
            <person name="Fischer M.G."/>
            <person name="Hackl T."/>
            <person name="Roman M."/>
        </authorList>
    </citation>
    <scope>NUCLEOTIDE SEQUENCE [LARGE SCALE GENOMIC DNA]</scope>
    <source>
        <strain evidence="4 6">BVI</strain>
        <strain evidence="3 8">Cflag</strain>
        <strain evidence="5 7">RCC970-E3</strain>
    </source>
</reference>
<dbReference type="PANTHER" id="PTHR10513:SF35">
    <property type="entry name" value="DEOXYADENOSINE KINASE"/>
    <property type="match status" value="1"/>
</dbReference>
<name>A0A5A8DBI5_CAFRO</name>